<gene>
    <name evidence="2" type="ORF">TrVE_jg2666</name>
</gene>
<feature type="transmembrane region" description="Helical" evidence="1">
    <location>
        <begin position="124"/>
        <end position="143"/>
    </location>
</feature>
<dbReference type="GO" id="GO:0016020">
    <property type="term" value="C:membrane"/>
    <property type="evidence" value="ECO:0007669"/>
    <property type="project" value="TreeGrafter"/>
</dbReference>
<dbReference type="Gene3D" id="1.20.120.1630">
    <property type="match status" value="1"/>
</dbReference>
<keyword evidence="1" id="KW-1133">Transmembrane helix</keyword>
<keyword evidence="1" id="KW-0472">Membrane</keyword>
<evidence type="ECO:0000313" key="3">
    <source>
        <dbReference type="Proteomes" id="UP001165160"/>
    </source>
</evidence>
<dbReference type="InterPro" id="IPR010721">
    <property type="entry name" value="UstE-like"/>
</dbReference>
<dbReference type="PROSITE" id="PS50244">
    <property type="entry name" value="S5A_REDUCTASE"/>
    <property type="match status" value="1"/>
</dbReference>
<organism evidence="2 3">
    <name type="scientific">Triparma verrucosa</name>
    <dbReference type="NCBI Taxonomy" id="1606542"/>
    <lineage>
        <taxon>Eukaryota</taxon>
        <taxon>Sar</taxon>
        <taxon>Stramenopiles</taxon>
        <taxon>Ochrophyta</taxon>
        <taxon>Bolidophyceae</taxon>
        <taxon>Parmales</taxon>
        <taxon>Triparmaceae</taxon>
        <taxon>Triparma</taxon>
    </lineage>
</organism>
<proteinExistence type="predicted"/>
<accession>A0A9W7BFT0</accession>
<dbReference type="PANTHER" id="PTHR32251:SF17">
    <property type="entry name" value="STEROID 5-ALPHA REDUCTASE C-TERMINAL DOMAIN-CONTAINING PROTEIN"/>
    <property type="match status" value="1"/>
</dbReference>
<protein>
    <recommendedName>
        <fullName evidence="4">Steroid 5-alpha reductase C-terminal domain-containing protein</fullName>
    </recommendedName>
</protein>
<dbReference type="PANTHER" id="PTHR32251">
    <property type="entry name" value="3-OXO-5-ALPHA-STEROID 4-DEHYDROGENASE"/>
    <property type="match status" value="1"/>
</dbReference>
<reference evidence="3" key="1">
    <citation type="journal article" date="2023" name="Commun. Biol.">
        <title>Genome analysis of Parmales, the sister group of diatoms, reveals the evolutionary specialization of diatoms from phago-mixotrophs to photoautotrophs.</title>
        <authorList>
            <person name="Ban H."/>
            <person name="Sato S."/>
            <person name="Yoshikawa S."/>
            <person name="Yamada K."/>
            <person name="Nakamura Y."/>
            <person name="Ichinomiya M."/>
            <person name="Sato N."/>
            <person name="Blanc-Mathieu R."/>
            <person name="Endo H."/>
            <person name="Kuwata A."/>
            <person name="Ogata H."/>
        </authorList>
    </citation>
    <scope>NUCLEOTIDE SEQUENCE [LARGE SCALE GENOMIC DNA]</scope>
    <source>
        <strain evidence="3">NIES 3699</strain>
    </source>
</reference>
<feature type="transmembrane region" description="Helical" evidence="1">
    <location>
        <begin position="94"/>
        <end position="112"/>
    </location>
</feature>
<feature type="transmembrane region" description="Helical" evidence="1">
    <location>
        <begin position="21"/>
        <end position="41"/>
    </location>
</feature>
<evidence type="ECO:0000313" key="2">
    <source>
        <dbReference type="EMBL" id="GMH85928.1"/>
    </source>
</evidence>
<dbReference type="EMBL" id="BRXX01000054">
    <property type="protein sequence ID" value="GMH85928.1"/>
    <property type="molecule type" value="Genomic_DNA"/>
</dbReference>
<keyword evidence="3" id="KW-1185">Reference proteome</keyword>
<evidence type="ECO:0008006" key="4">
    <source>
        <dbReference type="Google" id="ProtNLM"/>
    </source>
</evidence>
<feature type="transmembrane region" description="Helical" evidence="1">
    <location>
        <begin position="61"/>
        <end position="82"/>
    </location>
</feature>
<name>A0A9W7BFT0_9STRA</name>
<dbReference type="Proteomes" id="UP001165160">
    <property type="component" value="Unassembled WGS sequence"/>
</dbReference>
<evidence type="ECO:0000256" key="1">
    <source>
        <dbReference type="SAM" id="Phobius"/>
    </source>
</evidence>
<sequence length="341" mass="37789">MPDERKSDAAPIIEGLPKGRYIRGAIVASVALGLGYLATFIGADGSNPDSLFGKQAPANTLYMTVLVAFLVNWIAFIPANYLQTEKFFDLTGSITYVSCTIFSLVLGAAPVFDGDGWTFSKRSIIQSAFTIVWAVRLGTFLFARIKKDSKDKRFDEIKINPPRFFAVWTIQGTWVTLTALSVFVVNSYGKSYDEKDLGVTDYVGYAIWLVGFAIEVVSDKQKGWFAANPANKGKWIDEGLWFYSRHPNYFGEITLWLGQFIAASATFTNAQWGCAISPVFVYCLLMFLSGVPMLESRGLEKWGDDPQYLLYLKNTSVLVILPKGEATNVETPLVLSGDDKV</sequence>
<keyword evidence="1" id="KW-0812">Transmembrane</keyword>
<comment type="caution">
    <text evidence="2">The sequence shown here is derived from an EMBL/GenBank/DDBJ whole genome shotgun (WGS) entry which is preliminary data.</text>
</comment>
<dbReference type="AlphaFoldDB" id="A0A9W7BFT0"/>
<feature type="transmembrane region" description="Helical" evidence="1">
    <location>
        <begin position="164"/>
        <end position="185"/>
    </location>
</feature>
<dbReference type="Pfam" id="PF06966">
    <property type="entry name" value="DUF1295"/>
    <property type="match status" value="1"/>
</dbReference>
<feature type="transmembrane region" description="Helical" evidence="1">
    <location>
        <begin position="270"/>
        <end position="291"/>
    </location>
</feature>